<gene>
    <name evidence="6" type="ORF">CFP56_021469</name>
</gene>
<keyword evidence="2 5" id="KW-1133">Transmembrane helix</keyword>
<evidence type="ECO:0000256" key="3">
    <source>
        <dbReference type="ARBA" id="ARBA00023136"/>
    </source>
</evidence>
<keyword evidence="3 5" id="KW-0472">Membrane</keyword>
<dbReference type="PANTHER" id="PTHR31218">
    <property type="entry name" value="WAT1-RELATED PROTEIN"/>
    <property type="match status" value="1"/>
</dbReference>
<dbReference type="GO" id="GO:0016020">
    <property type="term" value="C:membrane"/>
    <property type="evidence" value="ECO:0007669"/>
    <property type="project" value="InterPro"/>
</dbReference>
<keyword evidence="1 5" id="KW-0812">Transmembrane</keyword>
<evidence type="ECO:0000256" key="1">
    <source>
        <dbReference type="ARBA" id="ARBA00022692"/>
    </source>
</evidence>
<protein>
    <submittedName>
        <fullName evidence="6">Wat1-related protein</fullName>
    </submittedName>
</protein>
<name>A0AAW0KCU3_QUESU</name>
<feature type="region of interest" description="Disordered" evidence="4">
    <location>
        <begin position="53"/>
        <end position="72"/>
    </location>
</feature>
<feature type="compositionally biased region" description="Basic and acidic residues" evidence="4">
    <location>
        <begin position="63"/>
        <end position="72"/>
    </location>
</feature>
<evidence type="ECO:0000313" key="6">
    <source>
        <dbReference type="EMBL" id="KAK7837230.1"/>
    </source>
</evidence>
<comment type="caution">
    <text evidence="6">The sequence shown here is derived from an EMBL/GenBank/DDBJ whole genome shotgun (WGS) entry which is preliminary data.</text>
</comment>
<feature type="transmembrane region" description="Helical" evidence="5">
    <location>
        <begin position="23"/>
        <end position="42"/>
    </location>
</feature>
<sequence length="72" mass="7937">MTAFKPLSSLITVIMGLLILGDALYKGVIGATLIILGLYATLWGEVKEKAEKQSEQTMSEQGIEIKQEKQLR</sequence>
<proteinExistence type="predicted"/>
<evidence type="ECO:0000256" key="4">
    <source>
        <dbReference type="SAM" id="MobiDB-lite"/>
    </source>
</evidence>
<accession>A0AAW0KCU3</accession>
<keyword evidence="7" id="KW-1185">Reference proteome</keyword>
<evidence type="ECO:0000313" key="7">
    <source>
        <dbReference type="Proteomes" id="UP000237347"/>
    </source>
</evidence>
<dbReference type="AlphaFoldDB" id="A0AAW0KCU3"/>
<evidence type="ECO:0000256" key="5">
    <source>
        <dbReference type="SAM" id="Phobius"/>
    </source>
</evidence>
<reference evidence="6 7" key="1">
    <citation type="journal article" date="2018" name="Sci. Data">
        <title>The draft genome sequence of cork oak.</title>
        <authorList>
            <person name="Ramos A.M."/>
            <person name="Usie A."/>
            <person name="Barbosa P."/>
            <person name="Barros P.M."/>
            <person name="Capote T."/>
            <person name="Chaves I."/>
            <person name="Simoes F."/>
            <person name="Abreu I."/>
            <person name="Carrasquinho I."/>
            <person name="Faro C."/>
            <person name="Guimaraes J.B."/>
            <person name="Mendonca D."/>
            <person name="Nobrega F."/>
            <person name="Rodrigues L."/>
            <person name="Saibo N.J.M."/>
            <person name="Varela M.C."/>
            <person name="Egas C."/>
            <person name="Matos J."/>
            <person name="Miguel C.M."/>
            <person name="Oliveira M.M."/>
            <person name="Ricardo C.P."/>
            <person name="Goncalves S."/>
        </authorList>
    </citation>
    <scope>NUCLEOTIDE SEQUENCE [LARGE SCALE GENOMIC DNA]</scope>
    <source>
        <strain evidence="7">cv. HL8</strain>
    </source>
</reference>
<evidence type="ECO:0000256" key="2">
    <source>
        <dbReference type="ARBA" id="ARBA00022989"/>
    </source>
</evidence>
<dbReference type="Proteomes" id="UP000237347">
    <property type="component" value="Unassembled WGS sequence"/>
</dbReference>
<organism evidence="6 7">
    <name type="scientific">Quercus suber</name>
    <name type="common">Cork oak</name>
    <dbReference type="NCBI Taxonomy" id="58331"/>
    <lineage>
        <taxon>Eukaryota</taxon>
        <taxon>Viridiplantae</taxon>
        <taxon>Streptophyta</taxon>
        <taxon>Embryophyta</taxon>
        <taxon>Tracheophyta</taxon>
        <taxon>Spermatophyta</taxon>
        <taxon>Magnoliopsida</taxon>
        <taxon>eudicotyledons</taxon>
        <taxon>Gunneridae</taxon>
        <taxon>Pentapetalae</taxon>
        <taxon>rosids</taxon>
        <taxon>fabids</taxon>
        <taxon>Fagales</taxon>
        <taxon>Fagaceae</taxon>
        <taxon>Quercus</taxon>
    </lineage>
</organism>
<dbReference type="GO" id="GO:0022857">
    <property type="term" value="F:transmembrane transporter activity"/>
    <property type="evidence" value="ECO:0007669"/>
    <property type="project" value="InterPro"/>
</dbReference>
<dbReference type="InterPro" id="IPR030184">
    <property type="entry name" value="WAT1-related"/>
</dbReference>
<dbReference type="EMBL" id="PKMF04000333">
    <property type="protein sequence ID" value="KAK7837230.1"/>
    <property type="molecule type" value="Genomic_DNA"/>
</dbReference>